<gene>
    <name evidence="2" type="ORF">TSUD_139260</name>
</gene>
<dbReference type="AlphaFoldDB" id="A0A2Z6NQ56"/>
<feature type="transmembrane region" description="Helical" evidence="1">
    <location>
        <begin position="51"/>
        <end position="70"/>
    </location>
</feature>
<proteinExistence type="predicted"/>
<dbReference type="EMBL" id="DF974026">
    <property type="protein sequence ID" value="GAU44233.1"/>
    <property type="molecule type" value="Genomic_DNA"/>
</dbReference>
<name>A0A2Z6NQ56_TRISU</name>
<evidence type="ECO:0000313" key="3">
    <source>
        <dbReference type="Proteomes" id="UP000242715"/>
    </source>
</evidence>
<evidence type="ECO:0000256" key="1">
    <source>
        <dbReference type="SAM" id="Phobius"/>
    </source>
</evidence>
<sequence length="144" mass="15544">MKLKLNYGISINETNASLGFSILQESQGGDVSLGTRHSMQSKPWREQHKRLGYLIQFMVVATILALLAAAGGCNASRSLNDAISADESEICIFKCYSNHTPEAASNTTATKLQCICAPAFSNNSSAATNNFMNMNNFTLVLTSQ</sequence>
<accession>A0A2Z6NQ56</accession>
<reference evidence="3" key="1">
    <citation type="journal article" date="2017" name="Front. Plant Sci.">
        <title>Climate Clever Clovers: New Paradigm to Reduce the Environmental Footprint of Ruminants by Breeding Low Methanogenic Forages Utilizing Haplotype Variation.</title>
        <authorList>
            <person name="Kaur P."/>
            <person name="Appels R."/>
            <person name="Bayer P.E."/>
            <person name="Keeble-Gagnere G."/>
            <person name="Wang J."/>
            <person name="Hirakawa H."/>
            <person name="Shirasawa K."/>
            <person name="Vercoe P."/>
            <person name="Stefanova K."/>
            <person name="Durmic Z."/>
            <person name="Nichols P."/>
            <person name="Revell C."/>
            <person name="Isobe S.N."/>
            <person name="Edwards D."/>
            <person name="Erskine W."/>
        </authorList>
    </citation>
    <scope>NUCLEOTIDE SEQUENCE [LARGE SCALE GENOMIC DNA]</scope>
    <source>
        <strain evidence="3">cv. Daliak</strain>
    </source>
</reference>
<keyword evidence="1" id="KW-1133">Transmembrane helix</keyword>
<dbReference type="Proteomes" id="UP000242715">
    <property type="component" value="Unassembled WGS sequence"/>
</dbReference>
<keyword evidence="1" id="KW-0812">Transmembrane</keyword>
<organism evidence="2 3">
    <name type="scientific">Trifolium subterraneum</name>
    <name type="common">Subterranean clover</name>
    <dbReference type="NCBI Taxonomy" id="3900"/>
    <lineage>
        <taxon>Eukaryota</taxon>
        <taxon>Viridiplantae</taxon>
        <taxon>Streptophyta</taxon>
        <taxon>Embryophyta</taxon>
        <taxon>Tracheophyta</taxon>
        <taxon>Spermatophyta</taxon>
        <taxon>Magnoliopsida</taxon>
        <taxon>eudicotyledons</taxon>
        <taxon>Gunneridae</taxon>
        <taxon>Pentapetalae</taxon>
        <taxon>rosids</taxon>
        <taxon>fabids</taxon>
        <taxon>Fabales</taxon>
        <taxon>Fabaceae</taxon>
        <taxon>Papilionoideae</taxon>
        <taxon>50 kb inversion clade</taxon>
        <taxon>NPAAA clade</taxon>
        <taxon>Hologalegina</taxon>
        <taxon>IRL clade</taxon>
        <taxon>Trifolieae</taxon>
        <taxon>Trifolium</taxon>
    </lineage>
</organism>
<evidence type="ECO:0000313" key="2">
    <source>
        <dbReference type="EMBL" id="GAU44233.1"/>
    </source>
</evidence>
<protein>
    <submittedName>
        <fullName evidence="2">Uncharacterized protein</fullName>
    </submittedName>
</protein>
<keyword evidence="1" id="KW-0472">Membrane</keyword>
<keyword evidence="3" id="KW-1185">Reference proteome</keyword>